<protein>
    <recommendedName>
        <fullName evidence="2">Xylose isomerase-like TIM barrel domain-containing protein</fullName>
    </recommendedName>
</protein>
<dbReference type="InterPro" id="IPR013022">
    <property type="entry name" value="Xyl_isomerase-like_TIM-brl"/>
</dbReference>
<dbReference type="InterPro" id="IPR036291">
    <property type="entry name" value="NAD(P)-bd_dom_sf"/>
</dbReference>
<dbReference type="EMBL" id="UPSH01000002">
    <property type="protein sequence ID" value="VBB19075.1"/>
    <property type="molecule type" value="Genomic_DNA"/>
</dbReference>
<evidence type="ECO:0000256" key="1">
    <source>
        <dbReference type="ARBA" id="ARBA00023235"/>
    </source>
</evidence>
<comment type="caution">
    <text evidence="3">The sequence shown here is derived from an EMBL/GenBank/DDBJ whole genome shotgun (WGS) entry which is preliminary data.</text>
</comment>
<evidence type="ECO:0000259" key="2">
    <source>
        <dbReference type="Pfam" id="PF01261"/>
    </source>
</evidence>
<evidence type="ECO:0000313" key="3">
    <source>
        <dbReference type="EMBL" id="VBB19075.1"/>
    </source>
</evidence>
<accession>A0A5K0UBH4</accession>
<dbReference type="Gene3D" id="3.20.20.150">
    <property type="entry name" value="Divalent-metal-dependent TIM barrel enzymes"/>
    <property type="match status" value="1"/>
</dbReference>
<keyword evidence="4" id="KW-1185">Reference proteome</keyword>
<dbReference type="Pfam" id="PF01261">
    <property type="entry name" value="AP_endonuc_2"/>
    <property type="match status" value="1"/>
</dbReference>
<organism evidence="3 4">
    <name type="scientific">Yasminevirus sp. GU-2018</name>
    <dbReference type="NCBI Taxonomy" id="2420051"/>
    <lineage>
        <taxon>Viruses</taxon>
        <taxon>Varidnaviria</taxon>
        <taxon>Bamfordvirae</taxon>
        <taxon>Nucleocytoviricota</taxon>
        <taxon>Megaviricetes</taxon>
        <taxon>Imitervirales</taxon>
        <taxon>Mimiviridae</taxon>
        <taxon>Klosneuvirinae</taxon>
        <taxon>Yasminevirus</taxon>
        <taxon>Yasminevirus saudimassiliense</taxon>
    </lineage>
</organism>
<dbReference type="GO" id="GO:0016853">
    <property type="term" value="F:isomerase activity"/>
    <property type="evidence" value="ECO:0007669"/>
    <property type="project" value="UniProtKB-KW"/>
</dbReference>
<gene>
    <name evidence="3" type="ORF">YASMINEVIRUS_1607</name>
</gene>
<feature type="domain" description="Xylose isomerase-like TIM barrel" evidence="2">
    <location>
        <begin position="340"/>
        <end position="462"/>
    </location>
</feature>
<dbReference type="Gene3D" id="3.40.50.720">
    <property type="entry name" value="NAD(P)-binding Rossmann-like Domain"/>
    <property type="match status" value="1"/>
</dbReference>
<dbReference type="SUPFAM" id="SSF51735">
    <property type="entry name" value="NAD(P)-binding Rossmann-fold domains"/>
    <property type="match status" value="1"/>
</dbReference>
<sequence length="532" mass="61369">MIMRGIVGYTGFVGSNLLARYKFDRFYNSKNFNEAVNMEFDELFFCGAPAVKWYANKHPEIDRETIDQIIKVLDTIQVKRFILISTVDVYGDQYEMGDSDEDRAGNVSHAYGKNRYDLEEFIRRKFSNHHIVRLPALIGKGLKKNVVYDLLNNNQISVISPNTQFQWYDLEWLYDDISRIIDSDLHTCNLVTEPLCTREILTMFNYSSDSYKGTSTFSYDITTKHGKIFGSSGKYIRDKETVLNSIKKFIETYNMSKDHLVVSNICLNHVSDFQFACILKLNGIKYVQIAPSRLINGWCDLSNFSPSVYTNNNVTPYSFQSIAYSLDDLNIFSHKSALLLDHLKKVVDCAKLNNVKVLVFGCPKNRKISQDCAENNKTFVEFFRKLGKYCETSNVVICIEPNSKQYNCNYLNKISEVGVVVRDINNKNVRMMVDIGNALMEDDQIEDVYKFADIVHNIDVSQKNMCDFSEVSKVRQVHRHFSDILTNINYQHKINLEMKTIADSPSKELNLIRLSLDNFIELYGKNTKSPIL</sequence>
<dbReference type="Proteomes" id="UP000594342">
    <property type="component" value="Unassembled WGS sequence"/>
</dbReference>
<reference evidence="3 4" key="1">
    <citation type="submission" date="2018-10" db="EMBL/GenBank/DDBJ databases">
        <authorList>
            <consortium name="IHU Genomes"/>
        </authorList>
    </citation>
    <scope>NUCLEOTIDE SEQUENCE [LARGE SCALE GENOMIC DNA]</scope>
    <source>
        <strain evidence="3 4">A1</strain>
    </source>
</reference>
<dbReference type="SUPFAM" id="SSF51658">
    <property type="entry name" value="Xylose isomerase-like"/>
    <property type="match status" value="1"/>
</dbReference>
<name>A0A5K0UBH4_9VIRU</name>
<dbReference type="PANTHER" id="PTHR43489">
    <property type="entry name" value="ISOMERASE"/>
    <property type="match status" value="1"/>
</dbReference>
<evidence type="ECO:0000313" key="4">
    <source>
        <dbReference type="Proteomes" id="UP000594342"/>
    </source>
</evidence>
<keyword evidence="1" id="KW-0413">Isomerase</keyword>
<dbReference type="InterPro" id="IPR036237">
    <property type="entry name" value="Xyl_isomerase-like_sf"/>
</dbReference>
<proteinExistence type="predicted"/>
<dbReference type="InterPro" id="IPR050417">
    <property type="entry name" value="Sugar_Epim/Isomerase"/>
</dbReference>